<sequence length="462" mass="49045">MTLRMANPGDLEHLAKLLDGRDGLADRLDEAFTRAAQLGVTGHLAPLKPLRPWTRDQAKDLRMRALRLRLEHGDPTAGLLLVGATPKELEKYGPKITPEAFLLANSVAASDAPEAKKLGRRKGEMFGDWIARLEAHALVQVPGVNLHEPSLVEFIKIGGDALNVAAAAQTVVGSGFSIANVQLGNSVKIGKLGPLKARLEDRWTASGRSFFVRRAGVFLQKYNPPIRSLSAPGSWLPGQLGNMAAGSPAYQMVADVPLTSGILGDRWGRVWDSARGNRLMDARWLRTTPNQLLNFFAGSDEVAALHGGLTHSGQEVKRAAQASLWKIGRSGGLRAAVKAAGAWRASGVVGSAVATGFSVADIATMDHEREWEKSKPGYLANYAETGFNASLTLATVAPNPVTVGLAVGTGVVYGGVKVVEHWDDVKKGAGGAVDWVGEKASEVGGEIADDAKRLAISLNPFD</sequence>
<evidence type="ECO:0000313" key="2">
    <source>
        <dbReference type="Proteomes" id="UP000540128"/>
    </source>
</evidence>
<evidence type="ECO:0000313" key="1">
    <source>
        <dbReference type="EMBL" id="NUV28516.1"/>
    </source>
</evidence>
<proteinExistence type="predicted"/>
<accession>A0A7Y6C7K3</accession>
<dbReference type="Proteomes" id="UP000540128">
    <property type="component" value="Unassembled WGS sequence"/>
</dbReference>
<protein>
    <submittedName>
        <fullName evidence="1">PE-PGRS family protein</fullName>
    </submittedName>
</protein>
<dbReference type="EMBL" id="JAANNT010000005">
    <property type="protein sequence ID" value="NUV28516.1"/>
    <property type="molecule type" value="Genomic_DNA"/>
</dbReference>
<keyword evidence="2" id="KW-1185">Reference proteome</keyword>
<dbReference type="AlphaFoldDB" id="A0A7Y6C7K3"/>
<organism evidence="1 2">
    <name type="scientific">Streptomyces odorifer</name>
    <dbReference type="NCBI Taxonomy" id="53450"/>
    <lineage>
        <taxon>Bacteria</taxon>
        <taxon>Bacillati</taxon>
        <taxon>Actinomycetota</taxon>
        <taxon>Actinomycetes</taxon>
        <taxon>Kitasatosporales</taxon>
        <taxon>Streptomycetaceae</taxon>
        <taxon>Streptomyces</taxon>
        <taxon>Streptomyces albidoflavus group</taxon>
    </lineage>
</organism>
<reference evidence="1 2" key="1">
    <citation type="submission" date="2020-03" db="EMBL/GenBank/DDBJ databases">
        <title>Complete genome sequence of sixteen Streptomyces strains facilitates identification of candidate genes involved in plant growth-promotion in grain legumes and cereals.</title>
        <authorList>
            <person name="Gopalakrishnan S."/>
            <person name="Thakur V."/>
            <person name="Saxena R."/>
            <person name="Vadlamudi S."/>
            <person name="Purohit S."/>
            <person name="Kumar V."/>
            <person name="Rathore A."/>
            <person name="Chitikineni A."/>
            <person name="Varshney R.K."/>
        </authorList>
    </citation>
    <scope>NUCLEOTIDE SEQUENCE [LARGE SCALE GENOMIC DNA]</scope>
    <source>
        <strain evidence="1 2">KAI-180</strain>
    </source>
</reference>
<name>A0A7Y6C7K3_9ACTN</name>
<comment type="caution">
    <text evidence="1">The sequence shown here is derived from an EMBL/GenBank/DDBJ whole genome shotgun (WGS) entry which is preliminary data.</text>
</comment>
<gene>
    <name evidence="1" type="ORF">G6W59_09245</name>
</gene>